<gene>
    <name evidence="1" type="ORF">Chro_3158</name>
</gene>
<keyword evidence="2" id="KW-1185">Reference proteome</keyword>
<dbReference type="Proteomes" id="UP000010384">
    <property type="component" value="Chromosome"/>
</dbReference>
<evidence type="ECO:0000313" key="1">
    <source>
        <dbReference type="EMBL" id="AFY88624.1"/>
    </source>
</evidence>
<dbReference type="HOGENOM" id="CLU_031632_1_0_3"/>
<dbReference type="PANTHER" id="PTHR38657">
    <property type="entry name" value="SLR1343 PROTEIN"/>
    <property type="match status" value="1"/>
</dbReference>
<dbReference type="Gene3D" id="1.25.40.80">
    <property type="match status" value="1"/>
</dbReference>
<dbReference type="PATRIC" id="fig|251229.3.peg.3692"/>
<dbReference type="AlphaFoldDB" id="K9U308"/>
<organism evidence="1 2">
    <name type="scientific">Chroococcidiopsis thermalis (strain PCC 7203)</name>
    <dbReference type="NCBI Taxonomy" id="251229"/>
    <lineage>
        <taxon>Bacteria</taxon>
        <taxon>Bacillati</taxon>
        <taxon>Cyanobacteriota</taxon>
        <taxon>Cyanophyceae</taxon>
        <taxon>Chroococcidiopsidales</taxon>
        <taxon>Chroococcidiopsidaceae</taxon>
        <taxon>Chroococcidiopsis</taxon>
    </lineage>
</organism>
<dbReference type="InterPro" id="IPR014729">
    <property type="entry name" value="Rossmann-like_a/b/a_fold"/>
</dbReference>
<dbReference type="Gene3D" id="3.40.50.620">
    <property type="entry name" value="HUPs"/>
    <property type="match status" value="1"/>
</dbReference>
<accession>K9U308</accession>
<sequence>MTDDKIIGIWILGDQLWMGQSALQSCVDKKHHQVIFIESLRHAQELPYHLQKLVLVWSAMRHFAEELKQAGWNVTYKQAEDFQTPLIEWIQQNQIAELRVMTPSDRPFAKLIESLNLPCQIQFTPNNRFIWGDAEFIQWASSRKRLIMEDFYREGRKRFDILMVGDLPAGGRWNFDKDNRQPPKGKLKLPEALWFECDRITQDVIDFVIQSPAFKDSQKYWQIQPFRWGVTRQQALQVLDFFIQTRLSNFGPYQDAMVTGEQTMWHAMLSPYLNLGLIHPLEVVQAAEKAYYENQGEWELNSIEGFIRQILGWREYMHGIYIYMGEDYPTKNWFNHAQPLPEFYWTGNTQMNCLYQILKQVKEIGYAHHIQRLMILNNFALIAGISPQELEDWFHAAFIDAYDWVMQTNVIGMGQFADGGMMASKPYAASANYVNKMSDYCKNCYYNPRDRTGEKACPFNFFYWDFLARHYDSLKNNHRMSQMLRNLERMSGEELGKIRDRASEWHKINSLT</sequence>
<dbReference type="PANTHER" id="PTHR38657:SF1">
    <property type="entry name" value="SLR1343 PROTEIN"/>
    <property type="match status" value="1"/>
</dbReference>
<evidence type="ECO:0000313" key="2">
    <source>
        <dbReference type="Proteomes" id="UP000010384"/>
    </source>
</evidence>
<name>K9U308_CHRTP</name>
<dbReference type="SUPFAM" id="SSF48173">
    <property type="entry name" value="Cryptochrome/photolyase FAD-binding domain"/>
    <property type="match status" value="1"/>
</dbReference>
<dbReference type="EMBL" id="CP003597">
    <property type="protein sequence ID" value="AFY88624.1"/>
    <property type="molecule type" value="Genomic_DNA"/>
</dbReference>
<dbReference type="InParanoid" id="K9U308"/>
<dbReference type="RefSeq" id="WP_015155170.1">
    <property type="nucleotide sequence ID" value="NC_019695.1"/>
</dbReference>
<dbReference type="PROSITE" id="PS51257">
    <property type="entry name" value="PROKAR_LIPOPROTEIN"/>
    <property type="match status" value="1"/>
</dbReference>
<reference evidence="1 2" key="1">
    <citation type="submission" date="2012-06" db="EMBL/GenBank/DDBJ databases">
        <title>Finished chromosome of genome of Chroococcidiopsis thermalis PCC 7203.</title>
        <authorList>
            <consortium name="US DOE Joint Genome Institute"/>
            <person name="Gugger M."/>
            <person name="Coursin T."/>
            <person name="Rippka R."/>
            <person name="Tandeau De Marsac N."/>
            <person name="Huntemann M."/>
            <person name="Wei C.-L."/>
            <person name="Han J."/>
            <person name="Detter J.C."/>
            <person name="Han C."/>
            <person name="Tapia R."/>
            <person name="Davenport K."/>
            <person name="Daligault H."/>
            <person name="Erkkila T."/>
            <person name="Gu W."/>
            <person name="Munk A.C.C."/>
            <person name="Teshima H."/>
            <person name="Xu Y."/>
            <person name="Chain P."/>
            <person name="Chen A."/>
            <person name="Krypides N."/>
            <person name="Mavromatis K."/>
            <person name="Markowitz V."/>
            <person name="Szeto E."/>
            <person name="Ivanova N."/>
            <person name="Mikhailova N."/>
            <person name="Ovchinnikova G."/>
            <person name="Pagani I."/>
            <person name="Pati A."/>
            <person name="Goodwin L."/>
            <person name="Peters L."/>
            <person name="Pitluck S."/>
            <person name="Woyke T."/>
            <person name="Kerfeld C."/>
        </authorList>
    </citation>
    <scope>NUCLEOTIDE SEQUENCE [LARGE SCALE GENOMIC DNA]</scope>
    <source>
        <strain evidence="1 2">PCC 7203</strain>
    </source>
</reference>
<dbReference type="Gene3D" id="1.10.10.1710">
    <property type="entry name" value="Deoxyribodipyrimidine photolyase-related"/>
    <property type="match status" value="1"/>
</dbReference>
<protein>
    <submittedName>
        <fullName evidence="1">Deoxyribodipyrimidine photolyase-related protein</fullName>
    </submittedName>
</protein>
<dbReference type="Gene3D" id="1.10.579.10">
    <property type="entry name" value="DNA Cyclobutane Dipyrimidine Photolyase, subunit A, domain 3"/>
    <property type="match status" value="1"/>
</dbReference>
<dbReference type="KEGG" id="cthe:Chro_3158"/>
<keyword evidence="1" id="KW-0456">Lyase</keyword>
<dbReference type="OrthoDB" id="5288100at2"/>
<proteinExistence type="predicted"/>
<dbReference type="eggNOG" id="COG3046">
    <property type="taxonomic scope" value="Bacteria"/>
</dbReference>
<dbReference type="InterPro" id="IPR036134">
    <property type="entry name" value="Crypto/Photolyase_FAD-like_sf"/>
</dbReference>
<dbReference type="InterPro" id="IPR007357">
    <property type="entry name" value="PhrB-like"/>
</dbReference>
<dbReference type="STRING" id="251229.Chro_3158"/>
<dbReference type="InterPro" id="IPR052551">
    <property type="entry name" value="UV-DNA_repair_photolyase"/>
</dbReference>
<dbReference type="GO" id="GO:0016829">
    <property type="term" value="F:lyase activity"/>
    <property type="evidence" value="ECO:0007669"/>
    <property type="project" value="UniProtKB-KW"/>
</dbReference>
<dbReference type="Pfam" id="PF04244">
    <property type="entry name" value="DPRP"/>
    <property type="match status" value="1"/>
</dbReference>